<keyword evidence="3" id="KW-0479">Metal-binding</keyword>
<comment type="caution">
    <text evidence="9">The sequence shown here is derived from an EMBL/GenBank/DDBJ whole genome shotgun (WGS) entry which is preliminary data.</text>
</comment>
<keyword evidence="10" id="KW-1185">Reference proteome</keyword>
<dbReference type="eggNOG" id="COG0437">
    <property type="taxonomic scope" value="Bacteria"/>
</dbReference>
<dbReference type="HOGENOM" id="CLU_043374_2_0_11"/>
<name>D0WFE0_SLAES</name>
<sequence length="206" mass="22433">MADSTAAKKGVLVNENPMGFYFDQQACIGCRTCQIACKDKNNLDVGMLFREVKSYETGVFPNARTFHLSMTCNNCANPACVAVCPVGAMYIDEEDGTTQHDDEMCIGCQMCINACPYGVPKFDDGLSISRKCDSCIILRAKGEQPACVSSCIMRALEFGPIDRITAAHPDAVDRIAVLPESSQTMPSLRIAPRKAALETECRQITL</sequence>
<accession>D0WFE0</accession>
<dbReference type="RefSeq" id="WP_006361713.1">
    <property type="nucleotide sequence ID" value="NZ_GG700630.1"/>
</dbReference>
<feature type="domain" description="4Fe-4S ferredoxin-type" evidence="8">
    <location>
        <begin position="18"/>
        <end position="48"/>
    </location>
</feature>
<keyword evidence="5" id="KW-0249">Electron transport</keyword>
<dbReference type="CDD" id="cd16371">
    <property type="entry name" value="DMSOR_beta_like"/>
    <property type="match status" value="1"/>
</dbReference>
<organism evidence="9 10">
    <name type="scientific">Slackia exigua (strain ATCC 700122 / DSM 15923 / CIP 105133 / JCM 11022 / KCTC 5966 / S-7)</name>
    <dbReference type="NCBI Taxonomy" id="649764"/>
    <lineage>
        <taxon>Bacteria</taxon>
        <taxon>Bacillati</taxon>
        <taxon>Actinomycetota</taxon>
        <taxon>Coriobacteriia</taxon>
        <taxon>Eggerthellales</taxon>
        <taxon>Eggerthellaceae</taxon>
        <taxon>Slackia</taxon>
    </lineage>
</organism>
<dbReference type="PROSITE" id="PS00198">
    <property type="entry name" value="4FE4S_FER_1"/>
    <property type="match status" value="1"/>
</dbReference>
<reference evidence="9" key="1">
    <citation type="submission" date="2009-10" db="EMBL/GenBank/DDBJ databases">
        <authorList>
            <person name="Weinstock G."/>
            <person name="Sodergren E."/>
            <person name="Clifton S."/>
            <person name="Fulton L."/>
            <person name="Fulton B."/>
            <person name="Courtney L."/>
            <person name="Fronick C."/>
            <person name="Harrison M."/>
            <person name="Strong C."/>
            <person name="Farmer C."/>
            <person name="Delahaunty K."/>
            <person name="Markovic C."/>
            <person name="Hall O."/>
            <person name="Minx P."/>
            <person name="Tomlinson C."/>
            <person name="Mitreva M."/>
            <person name="Nelson J."/>
            <person name="Hou S."/>
            <person name="Wollam A."/>
            <person name="Pepin K.H."/>
            <person name="Johnson M."/>
            <person name="Bhonagiri V."/>
            <person name="Nash W.E."/>
            <person name="Warren W."/>
            <person name="Chinwalla A."/>
            <person name="Mardis E.R."/>
            <person name="Wilson R.K."/>
        </authorList>
    </citation>
    <scope>NUCLEOTIDE SEQUENCE [LARGE SCALE GENOMIC DNA]</scope>
    <source>
        <strain evidence="9">ATCC 700122</strain>
    </source>
</reference>
<keyword evidence="7" id="KW-0411">Iron-sulfur</keyword>
<dbReference type="InterPro" id="IPR017900">
    <property type="entry name" value="4Fe4S_Fe_S_CS"/>
</dbReference>
<feature type="domain" description="4Fe-4S ferredoxin-type" evidence="8">
    <location>
        <begin position="96"/>
        <end position="125"/>
    </location>
</feature>
<dbReference type="InterPro" id="IPR050954">
    <property type="entry name" value="ET_IronSulfur_Cluster-Binding"/>
</dbReference>
<dbReference type="EMBL" id="ACUX02000005">
    <property type="protein sequence ID" value="EEZ61824.1"/>
    <property type="molecule type" value="Genomic_DNA"/>
</dbReference>
<protein>
    <submittedName>
        <fullName evidence="9">Dimethylsulfoxide reductase, chain B</fullName>
    </submittedName>
</protein>
<evidence type="ECO:0000313" key="9">
    <source>
        <dbReference type="EMBL" id="EEZ61824.1"/>
    </source>
</evidence>
<gene>
    <name evidence="9" type="ORF">HMPREF0762_00458</name>
</gene>
<keyword evidence="4" id="KW-0677">Repeat</keyword>
<evidence type="ECO:0000256" key="2">
    <source>
        <dbReference type="ARBA" id="ARBA00022485"/>
    </source>
</evidence>
<dbReference type="GeneID" id="85007096"/>
<evidence type="ECO:0000256" key="1">
    <source>
        <dbReference type="ARBA" id="ARBA00022448"/>
    </source>
</evidence>
<dbReference type="Proteomes" id="UP000006001">
    <property type="component" value="Unassembled WGS sequence"/>
</dbReference>
<evidence type="ECO:0000256" key="4">
    <source>
        <dbReference type="ARBA" id="ARBA00022737"/>
    </source>
</evidence>
<keyword evidence="1" id="KW-0813">Transport</keyword>
<evidence type="ECO:0000256" key="6">
    <source>
        <dbReference type="ARBA" id="ARBA00023004"/>
    </source>
</evidence>
<evidence type="ECO:0000256" key="3">
    <source>
        <dbReference type="ARBA" id="ARBA00022723"/>
    </source>
</evidence>
<feature type="domain" description="4Fe-4S ferredoxin-type" evidence="8">
    <location>
        <begin position="62"/>
        <end position="94"/>
    </location>
</feature>
<dbReference type="Pfam" id="PF12800">
    <property type="entry name" value="Fer4_4"/>
    <property type="match status" value="1"/>
</dbReference>
<dbReference type="PROSITE" id="PS51379">
    <property type="entry name" value="4FE4S_FER_2"/>
    <property type="match status" value="3"/>
</dbReference>
<proteinExistence type="predicted"/>
<evidence type="ECO:0000256" key="5">
    <source>
        <dbReference type="ARBA" id="ARBA00022982"/>
    </source>
</evidence>
<keyword evidence="2" id="KW-0004">4Fe-4S</keyword>
<dbReference type="PANTHER" id="PTHR43177">
    <property type="entry name" value="PROTEIN NRFC"/>
    <property type="match status" value="1"/>
</dbReference>
<evidence type="ECO:0000313" key="10">
    <source>
        <dbReference type="Proteomes" id="UP000006001"/>
    </source>
</evidence>
<dbReference type="GO" id="GO:0046872">
    <property type="term" value="F:metal ion binding"/>
    <property type="evidence" value="ECO:0007669"/>
    <property type="project" value="UniProtKB-KW"/>
</dbReference>
<dbReference type="Pfam" id="PF13247">
    <property type="entry name" value="Fer4_11"/>
    <property type="match status" value="1"/>
</dbReference>
<dbReference type="SUPFAM" id="SSF54862">
    <property type="entry name" value="4Fe-4S ferredoxins"/>
    <property type="match status" value="1"/>
</dbReference>
<dbReference type="GO" id="GO:0051539">
    <property type="term" value="F:4 iron, 4 sulfur cluster binding"/>
    <property type="evidence" value="ECO:0007669"/>
    <property type="project" value="UniProtKB-KW"/>
</dbReference>
<evidence type="ECO:0000259" key="8">
    <source>
        <dbReference type="PROSITE" id="PS51379"/>
    </source>
</evidence>
<dbReference type="AlphaFoldDB" id="D0WFE0"/>
<dbReference type="InterPro" id="IPR017896">
    <property type="entry name" value="4Fe4S_Fe-S-bd"/>
</dbReference>
<dbReference type="PANTHER" id="PTHR43177:SF5">
    <property type="entry name" value="ANAEROBIC DIMETHYL SULFOXIDE REDUCTASE CHAIN B-RELATED"/>
    <property type="match status" value="1"/>
</dbReference>
<keyword evidence="6" id="KW-0408">Iron</keyword>
<evidence type="ECO:0000256" key="7">
    <source>
        <dbReference type="ARBA" id="ARBA00023014"/>
    </source>
</evidence>
<dbReference type="Gene3D" id="3.30.70.20">
    <property type="match status" value="2"/>
</dbReference>
<dbReference type="STRING" id="649764.HMPREF0762_00458"/>